<protein>
    <submittedName>
        <fullName evidence="1">Uncharacterized protein</fullName>
    </submittedName>
</protein>
<keyword evidence="2" id="KW-1185">Reference proteome</keyword>
<evidence type="ECO:0000313" key="2">
    <source>
        <dbReference type="Proteomes" id="UP000295668"/>
    </source>
</evidence>
<reference evidence="1 2" key="1">
    <citation type="submission" date="2019-02" db="EMBL/GenBank/DDBJ databases">
        <title>Pedobacter sp. nov., a novel speices isolated from soil of pinguins habitat in Antarcitica.</title>
        <authorList>
            <person name="He R.-H."/>
        </authorList>
    </citation>
    <scope>NUCLEOTIDE SEQUENCE [LARGE SCALE GENOMIC DNA]</scope>
    <source>
        <strain evidence="1 2">E01020</strain>
    </source>
</reference>
<dbReference type="AlphaFoldDB" id="A0A4R5MKK7"/>
<evidence type="ECO:0000313" key="1">
    <source>
        <dbReference type="EMBL" id="TDG36257.1"/>
    </source>
</evidence>
<proteinExistence type="predicted"/>
<sequence length="166" mass="19551">MSNIQAYYGLALIDAYKDESNREEGALEGFGLYVDKRLSNEIIVFDKIPFTEKYEFILLCQSIKNLYKTTEGNLPIDINLLSETDTFHRIDEDVRFFREIQYIKRNHPVKKIRAKYQKVYDTYKKELPLFFTTFEEHGFLPFAINSDYAGSIDPFYILAEKELNGN</sequence>
<organism evidence="1 2">
    <name type="scientific">Pedobacter changchengzhani</name>
    <dbReference type="NCBI Taxonomy" id="2529274"/>
    <lineage>
        <taxon>Bacteria</taxon>
        <taxon>Pseudomonadati</taxon>
        <taxon>Bacteroidota</taxon>
        <taxon>Sphingobacteriia</taxon>
        <taxon>Sphingobacteriales</taxon>
        <taxon>Sphingobacteriaceae</taxon>
        <taxon>Pedobacter</taxon>
    </lineage>
</organism>
<dbReference type="Proteomes" id="UP000295668">
    <property type="component" value="Unassembled WGS sequence"/>
</dbReference>
<dbReference type="RefSeq" id="WP_165953129.1">
    <property type="nucleotide sequence ID" value="NZ_SJCY01000005.1"/>
</dbReference>
<name>A0A4R5MKK7_9SPHI</name>
<dbReference type="EMBL" id="SJCY01000005">
    <property type="protein sequence ID" value="TDG36257.1"/>
    <property type="molecule type" value="Genomic_DNA"/>
</dbReference>
<comment type="caution">
    <text evidence="1">The sequence shown here is derived from an EMBL/GenBank/DDBJ whole genome shotgun (WGS) entry which is preliminary data.</text>
</comment>
<gene>
    <name evidence="1" type="ORF">EZJ43_09650</name>
</gene>
<accession>A0A4R5MKK7</accession>